<comment type="catalytic activity">
    <reaction evidence="6 7">
        <text>Couples ATP hydrolysis with the unwinding of duplex DNA by translocating in the 3'-5' direction.</text>
        <dbReference type="EC" id="5.6.2.4"/>
    </reaction>
</comment>
<evidence type="ECO:0000259" key="9">
    <source>
        <dbReference type="PROSITE" id="PS51192"/>
    </source>
</evidence>
<keyword evidence="7" id="KW-0539">Nucleus</keyword>
<evidence type="ECO:0000256" key="7">
    <source>
        <dbReference type="RuleBase" id="RU364117"/>
    </source>
</evidence>
<comment type="similarity">
    <text evidence="1 7">Belongs to the helicase family. RecQ subfamily.</text>
</comment>
<evidence type="ECO:0000256" key="1">
    <source>
        <dbReference type="ARBA" id="ARBA00005446"/>
    </source>
</evidence>
<comment type="subcellular location">
    <subcellularLocation>
        <location evidence="7">Nucleus</location>
    </subcellularLocation>
</comment>
<dbReference type="GO" id="GO:0005694">
    <property type="term" value="C:chromosome"/>
    <property type="evidence" value="ECO:0007669"/>
    <property type="project" value="TreeGrafter"/>
</dbReference>
<dbReference type="GO" id="GO:0009378">
    <property type="term" value="F:four-way junction helicase activity"/>
    <property type="evidence" value="ECO:0007669"/>
    <property type="project" value="TreeGrafter"/>
</dbReference>
<dbReference type="InterPro" id="IPR004589">
    <property type="entry name" value="DNA_helicase_ATP-dep_RecQ"/>
</dbReference>
<gene>
    <name evidence="11" type="ORF">BT63DRAFT_429129</name>
</gene>
<dbReference type="AlphaFoldDB" id="A0A6A6TYN4"/>
<feature type="region of interest" description="Disordered" evidence="8">
    <location>
        <begin position="1"/>
        <end position="55"/>
    </location>
</feature>
<dbReference type="InterPro" id="IPR014001">
    <property type="entry name" value="Helicase_ATP-bd"/>
</dbReference>
<proteinExistence type="inferred from homology"/>
<evidence type="ECO:0000256" key="6">
    <source>
        <dbReference type="ARBA" id="ARBA00034617"/>
    </source>
</evidence>
<comment type="catalytic activity">
    <reaction evidence="7">
        <text>ATP + H2O = ADP + phosphate + H(+)</text>
        <dbReference type="Rhea" id="RHEA:13065"/>
        <dbReference type="ChEBI" id="CHEBI:15377"/>
        <dbReference type="ChEBI" id="CHEBI:15378"/>
        <dbReference type="ChEBI" id="CHEBI:30616"/>
        <dbReference type="ChEBI" id="CHEBI:43474"/>
        <dbReference type="ChEBI" id="CHEBI:456216"/>
    </reaction>
</comment>
<feature type="compositionally biased region" description="Low complexity" evidence="8">
    <location>
        <begin position="755"/>
        <end position="798"/>
    </location>
</feature>
<dbReference type="GO" id="GO:0005524">
    <property type="term" value="F:ATP binding"/>
    <property type="evidence" value="ECO:0007669"/>
    <property type="project" value="UniProtKB-KW"/>
</dbReference>
<dbReference type="SUPFAM" id="SSF52540">
    <property type="entry name" value="P-loop containing nucleoside triphosphate hydrolases"/>
    <property type="match status" value="1"/>
</dbReference>
<dbReference type="GO" id="GO:0000724">
    <property type="term" value="P:double-strand break repair via homologous recombination"/>
    <property type="evidence" value="ECO:0007669"/>
    <property type="project" value="TreeGrafter"/>
</dbReference>
<dbReference type="EMBL" id="MU004241">
    <property type="protein sequence ID" value="KAF2665199.1"/>
    <property type="molecule type" value="Genomic_DNA"/>
</dbReference>
<dbReference type="InterPro" id="IPR011545">
    <property type="entry name" value="DEAD/DEAH_box_helicase_dom"/>
</dbReference>
<organism evidence="11 12">
    <name type="scientific">Microthyrium microscopicum</name>
    <dbReference type="NCBI Taxonomy" id="703497"/>
    <lineage>
        <taxon>Eukaryota</taxon>
        <taxon>Fungi</taxon>
        <taxon>Dikarya</taxon>
        <taxon>Ascomycota</taxon>
        <taxon>Pezizomycotina</taxon>
        <taxon>Dothideomycetes</taxon>
        <taxon>Dothideomycetes incertae sedis</taxon>
        <taxon>Microthyriales</taxon>
        <taxon>Microthyriaceae</taxon>
        <taxon>Microthyrium</taxon>
    </lineage>
</organism>
<evidence type="ECO:0000256" key="8">
    <source>
        <dbReference type="SAM" id="MobiDB-lite"/>
    </source>
</evidence>
<feature type="domain" description="Helicase C-terminal" evidence="10">
    <location>
        <begin position="292"/>
        <end position="459"/>
    </location>
</feature>
<dbReference type="Pfam" id="PF16124">
    <property type="entry name" value="RecQ_Zn_bind"/>
    <property type="match status" value="1"/>
</dbReference>
<sequence length="818" mass="90638">MSHSDGDEFGFSSGDEEALLAIPDNPQPSGMKRKSDSNDQDFPSKRHASSSQEFTNPAIEHLAQKLLIERFGIPKFRLEQKAAVSRLLHGKNAVVVFPTGGGKSLCYQLPAIVFPELDRLEGVRGPDDHGISIVVSPLIALMKDQVDALLKKGIAAAAMDSSKSREEFLQLNSDIREGRIRLLYCAPERLNNEGFVSSIKFVRGGVRMIAIDEAHCISEWGHSFRPDYLKVARFASEIKAERVVCLTATATPKVADDICKVFDVDSHGLFRTPMYRPNLELDIQVTQTKLQKFPHMFKFLRANPGPTVIYVTIQKQTEALAEDLRAKKFKARAFHSGLPTELKTQVQQEFMEKDDIIIVATIAFGMGIDKSNIRNVIHFDLPSSVESYSQQIGRAGRDGLKSKCVFYLCPEDFYLREIFIYGDLPSRDSVSRFLNDVFKSEHVALDVGETIEVSQYAQAREFDIRPNTLSILYAQLELKFGLIRATGSKYAQYSFEATHSYYQAQSAQTPAANAIKRYAAKAKTLHHIDAGAASSSSGVVRADIVRQLNDWDERGIIKLKASGVTHLFRIEQKLPSKPENVELILNGLYKEMEDKEHQEMIRSEQVMSLITGASCLSRGIAAYFGDTSMDFVECGHCSWCKTHKAIEFKPLPARHTSQGVIAEILAATDVRDDPRFLARVAFGIQSPRITALKLSSHNVFRSLGEEGYHFLDLLREFTIACGTKASSAVAASAPSSRTSSTSKKGMKPGTKLVARSSSASKSSSSYKSRGSSSTRGSTYSSRGSTSKSRGTGYSSRGSRGSRRPRESSYIPPFYNPFK</sequence>
<feature type="compositionally biased region" description="Low complexity" evidence="8">
    <location>
        <begin position="730"/>
        <end position="743"/>
    </location>
</feature>
<dbReference type="NCBIfam" id="TIGR00614">
    <property type="entry name" value="recQ_fam"/>
    <property type="match status" value="1"/>
</dbReference>
<dbReference type="SMART" id="SM00487">
    <property type="entry name" value="DEXDc"/>
    <property type="match status" value="1"/>
</dbReference>
<dbReference type="InterPro" id="IPR032284">
    <property type="entry name" value="RecQ_Zn-bd"/>
</dbReference>
<name>A0A6A6TYN4_9PEZI</name>
<dbReference type="Gene3D" id="3.40.50.300">
    <property type="entry name" value="P-loop containing nucleotide triphosphate hydrolases"/>
    <property type="match status" value="2"/>
</dbReference>
<evidence type="ECO:0000259" key="10">
    <source>
        <dbReference type="PROSITE" id="PS51194"/>
    </source>
</evidence>
<dbReference type="EC" id="5.6.2.4" evidence="7"/>
<keyword evidence="3 7" id="KW-0378">Hydrolase</keyword>
<dbReference type="InterPro" id="IPR001650">
    <property type="entry name" value="Helicase_C-like"/>
</dbReference>
<dbReference type="Proteomes" id="UP000799302">
    <property type="component" value="Unassembled WGS sequence"/>
</dbReference>
<evidence type="ECO:0000256" key="4">
    <source>
        <dbReference type="ARBA" id="ARBA00022806"/>
    </source>
</evidence>
<dbReference type="PANTHER" id="PTHR13710:SF120">
    <property type="entry name" value="BIFUNCTIONAL 3'-5' EXONUCLEASE_ATP-DEPENDENT HELICASE WRN"/>
    <property type="match status" value="1"/>
</dbReference>
<feature type="region of interest" description="Disordered" evidence="8">
    <location>
        <begin position="730"/>
        <end position="818"/>
    </location>
</feature>
<dbReference type="InterPro" id="IPR036388">
    <property type="entry name" value="WH-like_DNA-bd_sf"/>
</dbReference>
<dbReference type="InterPro" id="IPR027417">
    <property type="entry name" value="P-loop_NTPase"/>
</dbReference>
<dbReference type="Pfam" id="PF00270">
    <property type="entry name" value="DEAD"/>
    <property type="match status" value="1"/>
</dbReference>
<protein>
    <recommendedName>
        <fullName evidence="7">ATP-dependent DNA helicase</fullName>
        <ecNumber evidence="7">5.6.2.4</ecNumber>
    </recommendedName>
</protein>
<dbReference type="GO" id="GO:0016787">
    <property type="term" value="F:hydrolase activity"/>
    <property type="evidence" value="ECO:0007669"/>
    <property type="project" value="UniProtKB-KW"/>
</dbReference>
<dbReference type="PROSITE" id="PS51194">
    <property type="entry name" value="HELICASE_CTER"/>
    <property type="match status" value="1"/>
</dbReference>
<dbReference type="GO" id="GO:0005634">
    <property type="term" value="C:nucleus"/>
    <property type="evidence" value="ECO:0007669"/>
    <property type="project" value="UniProtKB-SubCell"/>
</dbReference>
<dbReference type="OrthoDB" id="10261556at2759"/>
<accession>A0A6A6TYN4</accession>
<keyword evidence="2 7" id="KW-0547">Nucleotide-binding</keyword>
<reference evidence="11" key="1">
    <citation type="journal article" date="2020" name="Stud. Mycol.">
        <title>101 Dothideomycetes genomes: a test case for predicting lifestyles and emergence of pathogens.</title>
        <authorList>
            <person name="Haridas S."/>
            <person name="Albert R."/>
            <person name="Binder M."/>
            <person name="Bloem J."/>
            <person name="Labutti K."/>
            <person name="Salamov A."/>
            <person name="Andreopoulos B."/>
            <person name="Baker S."/>
            <person name="Barry K."/>
            <person name="Bills G."/>
            <person name="Bluhm B."/>
            <person name="Cannon C."/>
            <person name="Castanera R."/>
            <person name="Culley D."/>
            <person name="Daum C."/>
            <person name="Ezra D."/>
            <person name="Gonzalez J."/>
            <person name="Henrissat B."/>
            <person name="Kuo A."/>
            <person name="Liang C."/>
            <person name="Lipzen A."/>
            <person name="Lutzoni F."/>
            <person name="Magnuson J."/>
            <person name="Mondo S."/>
            <person name="Nolan M."/>
            <person name="Ohm R."/>
            <person name="Pangilinan J."/>
            <person name="Park H.-J."/>
            <person name="Ramirez L."/>
            <person name="Alfaro M."/>
            <person name="Sun H."/>
            <person name="Tritt A."/>
            <person name="Yoshinaga Y."/>
            <person name="Zwiers L.-H."/>
            <person name="Turgeon B."/>
            <person name="Goodwin S."/>
            <person name="Spatafora J."/>
            <person name="Crous P."/>
            <person name="Grigoriev I."/>
        </authorList>
    </citation>
    <scope>NUCLEOTIDE SEQUENCE</scope>
    <source>
        <strain evidence="11">CBS 115976</strain>
    </source>
</reference>
<dbReference type="Pfam" id="PF00271">
    <property type="entry name" value="Helicase_C"/>
    <property type="match status" value="1"/>
</dbReference>
<dbReference type="PANTHER" id="PTHR13710">
    <property type="entry name" value="DNA HELICASE RECQ FAMILY MEMBER"/>
    <property type="match status" value="1"/>
</dbReference>
<evidence type="ECO:0000313" key="11">
    <source>
        <dbReference type="EMBL" id="KAF2665199.1"/>
    </source>
</evidence>
<dbReference type="SMART" id="SM00490">
    <property type="entry name" value="HELICc"/>
    <property type="match status" value="1"/>
</dbReference>
<dbReference type="GO" id="GO:0003676">
    <property type="term" value="F:nucleic acid binding"/>
    <property type="evidence" value="ECO:0007669"/>
    <property type="project" value="InterPro"/>
</dbReference>
<feature type="domain" description="Helicase ATP-binding" evidence="9">
    <location>
        <begin position="84"/>
        <end position="268"/>
    </location>
</feature>
<dbReference type="GO" id="GO:0005737">
    <property type="term" value="C:cytoplasm"/>
    <property type="evidence" value="ECO:0007669"/>
    <property type="project" value="TreeGrafter"/>
</dbReference>
<evidence type="ECO:0000256" key="5">
    <source>
        <dbReference type="ARBA" id="ARBA00022840"/>
    </source>
</evidence>
<evidence type="ECO:0000256" key="3">
    <source>
        <dbReference type="ARBA" id="ARBA00022801"/>
    </source>
</evidence>
<evidence type="ECO:0000313" key="12">
    <source>
        <dbReference type="Proteomes" id="UP000799302"/>
    </source>
</evidence>
<keyword evidence="4 7" id="KW-0347">Helicase</keyword>
<evidence type="ECO:0000256" key="2">
    <source>
        <dbReference type="ARBA" id="ARBA00022741"/>
    </source>
</evidence>
<dbReference type="Gene3D" id="1.10.10.10">
    <property type="entry name" value="Winged helix-like DNA-binding domain superfamily/Winged helix DNA-binding domain"/>
    <property type="match status" value="1"/>
</dbReference>
<dbReference type="GO" id="GO:0043138">
    <property type="term" value="F:3'-5' DNA helicase activity"/>
    <property type="evidence" value="ECO:0007669"/>
    <property type="project" value="UniProtKB-EC"/>
</dbReference>
<dbReference type="PROSITE" id="PS51192">
    <property type="entry name" value="HELICASE_ATP_BIND_1"/>
    <property type="match status" value="1"/>
</dbReference>
<keyword evidence="12" id="KW-1185">Reference proteome</keyword>
<keyword evidence="5 7" id="KW-0067">ATP-binding</keyword>